<accession>A0A930YTG6</accession>
<gene>
    <name evidence="3" type="ORF">HXK23_05445</name>
</gene>
<feature type="non-terminal residue" evidence="3">
    <location>
        <position position="120"/>
    </location>
</feature>
<evidence type="ECO:0000256" key="1">
    <source>
        <dbReference type="SAM" id="MobiDB-lite"/>
    </source>
</evidence>
<feature type="domain" description="DZANK-type" evidence="2">
    <location>
        <begin position="3"/>
        <end position="56"/>
    </location>
</feature>
<sequence>MRCPNCGSEVDEGALTCPHCQIDLSLTQRIPVTQAHWCPHCGALVAAAAESCPKCGLPLPQAVPAARPARAIRPTRNISLPEIDTAPAPGEKHDPLADADPHTSSSAAAADPTVLQQMPA</sequence>
<dbReference type="Proteomes" id="UP000772566">
    <property type="component" value="Unassembled WGS sequence"/>
</dbReference>
<dbReference type="InterPro" id="IPR025874">
    <property type="entry name" value="DZR"/>
</dbReference>
<dbReference type="Pfam" id="PF12773">
    <property type="entry name" value="DZR"/>
    <property type="match status" value="1"/>
</dbReference>
<reference evidence="3" key="1">
    <citation type="submission" date="2020-04" db="EMBL/GenBank/DDBJ databases">
        <title>Deep metagenomics examines the oral microbiome during advanced dental caries in children, revealing novel taxa and co-occurrences with host molecules.</title>
        <authorList>
            <person name="Baker J.L."/>
            <person name="Morton J.T."/>
            <person name="Dinis M."/>
            <person name="Alvarez R."/>
            <person name="Tran N.C."/>
            <person name="Knight R."/>
            <person name="Edlund A."/>
        </authorList>
    </citation>
    <scope>NUCLEOTIDE SEQUENCE</scope>
    <source>
        <strain evidence="3">JCVI_22A_bin.2</strain>
    </source>
</reference>
<evidence type="ECO:0000313" key="3">
    <source>
        <dbReference type="EMBL" id="MBF4809645.1"/>
    </source>
</evidence>
<organism evidence="3 4">
    <name type="scientific">Lancefieldella parvula</name>
    <dbReference type="NCBI Taxonomy" id="1382"/>
    <lineage>
        <taxon>Bacteria</taxon>
        <taxon>Bacillati</taxon>
        <taxon>Actinomycetota</taxon>
        <taxon>Coriobacteriia</taxon>
        <taxon>Coriobacteriales</taxon>
        <taxon>Atopobiaceae</taxon>
        <taxon>Lancefieldella</taxon>
    </lineage>
</organism>
<feature type="region of interest" description="Disordered" evidence="1">
    <location>
        <begin position="73"/>
        <end position="120"/>
    </location>
</feature>
<comment type="caution">
    <text evidence="3">The sequence shown here is derived from an EMBL/GenBank/DDBJ whole genome shotgun (WGS) entry which is preliminary data.</text>
</comment>
<dbReference type="AlphaFoldDB" id="A0A930YTG6"/>
<protein>
    <submittedName>
        <fullName evidence="3">Zinc ribbon domain-containing protein</fullName>
    </submittedName>
</protein>
<dbReference type="EMBL" id="JABZGT010000362">
    <property type="protein sequence ID" value="MBF4809645.1"/>
    <property type="molecule type" value="Genomic_DNA"/>
</dbReference>
<name>A0A930YTG6_9ACTN</name>
<evidence type="ECO:0000313" key="4">
    <source>
        <dbReference type="Proteomes" id="UP000772566"/>
    </source>
</evidence>
<evidence type="ECO:0000259" key="2">
    <source>
        <dbReference type="Pfam" id="PF12773"/>
    </source>
</evidence>
<proteinExistence type="predicted"/>
<feature type="compositionally biased region" description="Basic and acidic residues" evidence="1">
    <location>
        <begin position="90"/>
        <end position="101"/>
    </location>
</feature>